<dbReference type="InterPro" id="IPR020849">
    <property type="entry name" value="Small_GTPase_Ras-type"/>
</dbReference>
<dbReference type="EMBL" id="AHKC01009838">
    <property type="protein sequence ID" value="EKF32445.1"/>
    <property type="molecule type" value="Genomic_DNA"/>
</dbReference>
<dbReference type="PANTHER" id="PTHR24070">
    <property type="entry name" value="RAS, DI-RAS, AND RHEB FAMILY MEMBERS OF SMALL GTPASE SUPERFAMILY"/>
    <property type="match status" value="1"/>
</dbReference>
<dbReference type="InterPro" id="IPR005225">
    <property type="entry name" value="Small_GTP-bd"/>
</dbReference>
<accession>K2MZD4</accession>
<organism evidence="3 4">
    <name type="scientific">Trypanosoma cruzi marinkellei</name>
    <dbReference type="NCBI Taxonomy" id="85056"/>
    <lineage>
        <taxon>Eukaryota</taxon>
        <taxon>Discoba</taxon>
        <taxon>Euglenozoa</taxon>
        <taxon>Kinetoplastea</taxon>
        <taxon>Metakinetoplastina</taxon>
        <taxon>Trypanosomatida</taxon>
        <taxon>Trypanosomatidae</taxon>
        <taxon>Trypanosoma</taxon>
        <taxon>Schizotrypanum</taxon>
    </lineage>
</organism>
<dbReference type="InterPro" id="IPR027417">
    <property type="entry name" value="P-loop_NTPase"/>
</dbReference>
<sequence length="369" mass="40527">MEVTPCNLVLLGSEGVGKSTIVQQFLKKTFRLEYVPTTLETCVHFVNVDGNRYRLHFCDCSGSRGFSEHRAPYIMEAHGVMLVYSTTSSNSLVHLLGCANEVFSTRKQHGVKGKIPFILVGTRADIVGRRVVTMNDADRVAEGCLQTLGLKIFKEKKRIGYKGEGINGGMEVGPINDLPVLEISGANTHEVSQVVHTMIRMVCYFRATSRLPRLSLIYPGVVPCRNIAREVNLDAHSDSASRITSPDGRFTPALSDDSQASSNHYAFHMSPVGSDEWSASYSPRSVGVTQSVRSSGMEEDRVIVHPYLQQVDDHEIVFSPPSRLSFDASVNVSASSKTQLSSFAVYGPSERRALKVGPTDGQCPRCHLM</sequence>
<dbReference type="NCBIfam" id="TIGR00231">
    <property type="entry name" value="small_GTP"/>
    <property type="match status" value="1"/>
</dbReference>
<keyword evidence="2" id="KW-0342">GTP-binding</keyword>
<dbReference type="SUPFAM" id="SSF52540">
    <property type="entry name" value="P-loop containing nucleoside triphosphate hydrolases"/>
    <property type="match status" value="1"/>
</dbReference>
<dbReference type="GO" id="GO:0003924">
    <property type="term" value="F:GTPase activity"/>
    <property type="evidence" value="ECO:0007669"/>
    <property type="project" value="InterPro"/>
</dbReference>
<reference evidence="3 4" key="1">
    <citation type="journal article" date="2012" name="BMC Genomics">
        <title>Comparative genomic analysis of human infective Trypanosoma cruzi lineages with the bat-restricted subspecies T. cruzi marinkellei.</title>
        <authorList>
            <person name="Franzen O."/>
            <person name="Talavera-Lopez C."/>
            <person name="Ochaya S."/>
            <person name="Butler C.E."/>
            <person name="Messenger L.A."/>
            <person name="Lewis M.D."/>
            <person name="Llewellyn M.S."/>
            <person name="Marinkelle C.J."/>
            <person name="Tyler K.M."/>
            <person name="Miles M.A."/>
            <person name="Andersson B."/>
        </authorList>
    </citation>
    <scope>NUCLEOTIDE SEQUENCE [LARGE SCALE GENOMIC DNA]</scope>
    <source>
        <strain evidence="3 4">B7</strain>
    </source>
</reference>
<dbReference type="GO" id="GO:0007165">
    <property type="term" value="P:signal transduction"/>
    <property type="evidence" value="ECO:0007669"/>
    <property type="project" value="InterPro"/>
</dbReference>
<dbReference type="OrthoDB" id="5976022at2759"/>
<dbReference type="PROSITE" id="PS51421">
    <property type="entry name" value="RAS"/>
    <property type="match status" value="1"/>
</dbReference>
<dbReference type="Pfam" id="PF00071">
    <property type="entry name" value="Ras"/>
    <property type="match status" value="1"/>
</dbReference>
<name>K2MZD4_TRYCR</name>
<dbReference type="Proteomes" id="UP000007350">
    <property type="component" value="Unassembled WGS sequence"/>
</dbReference>
<evidence type="ECO:0000313" key="3">
    <source>
        <dbReference type="EMBL" id="EKF32445.1"/>
    </source>
</evidence>
<protein>
    <submittedName>
        <fullName evidence="3">Small GTP-binding protein RAB6, putative</fullName>
    </submittedName>
</protein>
<proteinExistence type="predicted"/>
<dbReference type="SMART" id="SM00173">
    <property type="entry name" value="RAS"/>
    <property type="match status" value="1"/>
</dbReference>
<dbReference type="PROSITE" id="PS51419">
    <property type="entry name" value="RAB"/>
    <property type="match status" value="1"/>
</dbReference>
<dbReference type="AlphaFoldDB" id="K2MZD4"/>
<comment type="caution">
    <text evidence="3">The sequence shown here is derived from an EMBL/GenBank/DDBJ whole genome shotgun (WGS) entry which is preliminary data.</text>
</comment>
<gene>
    <name evidence="3" type="ORF">MOQ_003702</name>
</gene>
<dbReference type="PRINTS" id="PR00449">
    <property type="entry name" value="RASTRNSFRMNG"/>
</dbReference>
<keyword evidence="4" id="KW-1185">Reference proteome</keyword>
<dbReference type="GO" id="GO:0005525">
    <property type="term" value="F:GTP binding"/>
    <property type="evidence" value="ECO:0007669"/>
    <property type="project" value="UniProtKB-KW"/>
</dbReference>
<dbReference type="GO" id="GO:0016020">
    <property type="term" value="C:membrane"/>
    <property type="evidence" value="ECO:0007669"/>
    <property type="project" value="InterPro"/>
</dbReference>
<evidence type="ECO:0000256" key="1">
    <source>
        <dbReference type="ARBA" id="ARBA00022741"/>
    </source>
</evidence>
<keyword evidence="1" id="KW-0547">Nucleotide-binding</keyword>
<evidence type="ECO:0000256" key="2">
    <source>
        <dbReference type="ARBA" id="ARBA00023134"/>
    </source>
</evidence>
<dbReference type="Gene3D" id="3.40.50.300">
    <property type="entry name" value="P-loop containing nucleotide triphosphate hydrolases"/>
    <property type="match status" value="1"/>
</dbReference>
<evidence type="ECO:0000313" key="4">
    <source>
        <dbReference type="Proteomes" id="UP000007350"/>
    </source>
</evidence>
<dbReference type="InterPro" id="IPR001806">
    <property type="entry name" value="Small_GTPase"/>
</dbReference>
<dbReference type="SMART" id="SM00175">
    <property type="entry name" value="RAB"/>
    <property type="match status" value="1"/>
</dbReference>